<accession>A0AAU8JMC8</accession>
<name>A0AAU8JMC8_9CYAN</name>
<gene>
    <name evidence="1" type="ORF">ABWT76_002373</name>
</gene>
<sequence>MAKKLISVVLGTLLSISLEMGIGAIAPLAVMAESSLPQAELSAEITQFLTSLPGDYYTIGNTAALKNIIKGNDEFANVRIQQRPRISS</sequence>
<dbReference type="EMBL" id="CP159837">
    <property type="protein sequence ID" value="XCM39441.1"/>
    <property type="molecule type" value="Genomic_DNA"/>
</dbReference>
<reference evidence="1" key="1">
    <citation type="submission" date="2024-07" db="EMBL/GenBank/DDBJ databases">
        <authorList>
            <person name="Kim Y.J."/>
            <person name="Jeong J.Y."/>
        </authorList>
    </citation>
    <scope>NUCLEOTIDE SEQUENCE</scope>
    <source>
        <strain evidence="1">GIHE-MW2</strain>
    </source>
</reference>
<evidence type="ECO:0000313" key="1">
    <source>
        <dbReference type="EMBL" id="XCM39441.1"/>
    </source>
</evidence>
<proteinExistence type="predicted"/>
<organism evidence="1">
    <name type="scientific">Planktothricoides raciborskii GIHE-MW2</name>
    <dbReference type="NCBI Taxonomy" id="2792601"/>
    <lineage>
        <taxon>Bacteria</taxon>
        <taxon>Bacillati</taxon>
        <taxon>Cyanobacteriota</taxon>
        <taxon>Cyanophyceae</taxon>
        <taxon>Oscillatoriophycideae</taxon>
        <taxon>Oscillatoriales</taxon>
        <taxon>Oscillatoriaceae</taxon>
        <taxon>Planktothricoides</taxon>
    </lineage>
</organism>
<dbReference type="RefSeq" id="WP_354636163.1">
    <property type="nucleotide sequence ID" value="NZ_CP159837.1"/>
</dbReference>
<protein>
    <submittedName>
        <fullName evidence="1">Uncharacterized protein</fullName>
    </submittedName>
</protein>
<dbReference type="AlphaFoldDB" id="A0AAU8JMC8"/>